<evidence type="ECO:0000313" key="3">
    <source>
        <dbReference type="EMBL" id="RCW51788.1"/>
    </source>
</evidence>
<dbReference type="AlphaFoldDB" id="A0A368WAQ0"/>
<reference evidence="3 4" key="1">
    <citation type="submission" date="2018-07" db="EMBL/GenBank/DDBJ databases">
        <title>Genomic Encyclopedia of Type Strains, Phase III (KMG-III): the genomes of soil and plant-associated and newly described type strains.</title>
        <authorList>
            <person name="Whitman W."/>
        </authorList>
    </citation>
    <scope>NUCLEOTIDE SEQUENCE [LARGE SCALE GENOMIC DNA]</scope>
    <source>
        <strain evidence="3 4">CECT 7506</strain>
    </source>
</reference>
<evidence type="ECO:0000259" key="1">
    <source>
        <dbReference type="Pfam" id="PF08279"/>
    </source>
</evidence>
<dbReference type="PANTHER" id="PTHR34580:SF3">
    <property type="entry name" value="PROTEIN PAFB"/>
    <property type="match status" value="1"/>
</dbReference>
<keyword evidence="3" id="KW-0238">DNA-binding</keyword>
<dbReference type="EMBL" id="QPJD01000001">
    <property type="protein sequence ID" value="RCW51788.1"/>
    <property type="molecule type" value="Genomic_DNA"/>
</dbReference>
<comment type="caution">
    <text evidence="3">The sequence shown here is derived from an EMBL/GenBank/DDBJ whole genome shotgun (WGS) entry which is preliminary data.</text>
</comment>
<proteinExistence type="predicted"/>
<dbReference type="Proteomes" id="UP000252415">
    <property type="component" value="Unassembled WGS sequence"/>
</dbReference>
<dbReference type="InterPro" id="IPR036390">
    <property type="entry name" value="WH_DNA-bd_sf"/>
</dbReference>
<dbReference type="PANTHER" id="PTHR34580">
    <property type="match status" value="1"/>
</dbReference>
<feature type="domain" description="Helix-turn-helix type 11" evidence="1">
    <location>
        <begin position="8"/>
        <end position="59"/>
    </location>
</feature>
<evidence type="ECO:0000259" key="2">
    <source>
        <dbReference type="Pfam" id="PF13280"/>
    </source>
</evidence>
<dbReference type="PROSITE" id="PS52050">
    <property type="entry name" value="WYL"/>
    <property type="match status" value="1"/>
</dbReference>
<dbReference type="InterPro" id="IPR051534">
    <property type="entry name" value="CBASS_pafABC_assoc_protein"/>
</dbReference>
<sequence length="319" mass="36463">MAKWDNMLKILWMLRSSNMTAEQLAEDLEMSVRTVYRYIDALCASGVPIIAEPGHDGGYSLPGSFKQAPLFFDPAELKAVLHAALFAQGAGYPLEDDLQRALQKIQLYHSEKQPDDWERQMRGMDILPSPQQQSLKPALQLLEKSVADGLTVRVHYAKNAEAEPELRELDPYGLAYRSNKWYIAAYCHRRQDVRTFRVDRMQQLVVTGRTFLIPRDFSVKTYFEQVTAVQETGGDEACFVLIEGTADSLKRLTGHWYLRNCVVKRDGQTLGLRIDEEVMMKYLPSLLLSYTSTVRVLEPLSLKLEIGKIVRELYGFYCP</sequence>
<feature type="domain" description="WYL" evidence="2">
    <location>
        <begin position="138"/>
        <end position="205"/>
    </location>
</feature>
<protein>
    <submittedName>
        <fullName evidence="3">Putative DNA-binding transcriptional regulator YafY</fullName>
    </submittedName>
</protein>
<organism evidence="3 4">
    <name type="scientific">Paenibacillus prosopidis</name>
    <dbReference type="NCBI Taxonomy" id="630520"/>
    <lineage>
        <taxon>Bacteria</taxon>
        <taxon>Bacillati</taxon>
        <taxon>Bacillota</taxon>
        <taxon>Bacilli</taxon>
        <taxon>Bacillales</taxon>
        <taxon>Paenibacillaceae</taxon>
        <taxon>Paenibacillus</taxon>
    </lineage>
</organism>
<dbReference type="Gene3D" id="1.10.10.10">
    <property type="entry name" value="Winged helix-like DNA-binding domain superfamily/Winged helix DNA-binding domain"/>
    <property type="match status" value="1"/>
</dbReference>
<dbReference type="GO" id="GO:0003677">
    <property type="term" value="F:DNA binding"/>
    <property type="evidence" value="ECO:0007669"/>
    <property type="project" value="UniProtKB-KW"/>
</dbReference>
<dbReference type="Pfam" id="PF13280">
    <property type="entry name" value="WYL"/>
    <property type="match status" value="1"/>
</dbReference>
<dbReference type="SUPFAM" id="SSF46785">
    <property type="entry name" value="Winged helix' DNA-binding domain"/>
    <property type="match status" value="1"/>
</dbReference>
<dbReference type="InterPro" id="IPR026881">
    <property type="entry name" value="WYL_dom"/>
</dbReference>
<dbReference type="InterPro" id="IPR013196">
    <property type="entry name" value="HTH_11"/>
</dbReference>
<accession>A0A368WAQ0</accession>
<dbReference type="Pfam" id="PF08279">
    <property type="entry name" value="HTH_11"/>
    <property type="match status" value="1"/>
</dbReference>
<dbReference type="RefSeq" id="WP_181873297.1">
    <property type="nucleotide sequence ID" value="NZ_QPJD01000001.1"/>
</dbReference>
<name>A0A368WAQ0_9BACL</name>
<gene>
    <name evidence="3" type="ORF">DFP97_101130</name>
</gene>
<dbReference type="InterPro" id="IPR036388">
    <property type="entry name" value="WH-like_DNA-bd_sf"/>
</dbReference>
<evidence type="ECO:0000313" key="4">
    <source>
        <dbReference type="Proteomes" id="UP000252415"/>
    </source>
</evidence>
<keyword evidence="4" id="KW-1185">Reference proteome</keyword>